<organism evidence="2 3">
    <name type="scientific">Flavobacterium arundinis</name>
    <dbReference type="NCBI Taxonomy" id="3139143"/>
    <lineage>
        <taxon>Bacteria</taxon>
        <taxon>Pseudomonadati</taxon>
        <taxon>Bacteroidota</taxon>
        <taxon>Flavobacteriia</taxon>
        <taxon>Flavobacteriales</taxon>
        <taxon>Flavobacteriaceae</taxon>
        <taxon>Flavobacterium</taxon>
    </lineage>
</organism>
<sequence length="60" mass="6708">MPKNITKYRKKTLVYAQLENDTDYRYGTTGYGRIVWGVIITLSIIVICISVASAGGTHAW</sequence>
<proteinExistence type="predicted"/>
<accession>A0ABU9HW53</accession>
<feature type="transmembrane region" description="Helical" evidence="1">
    <location>
        <begin position="34"/>
        <end position="54"/>
    </location>
</feature>
<protein>
    <submittedName>
        <fullName evidence="2">Uncharacterized protein</fullName>
    </submittedName>
</protein>
<evidence type="ECO:0000313" key="2">
    <source>
        <dbReference type="EMBL" id="MEL1244211.1"/>
    </source>
</evidence>
<evidence type="ECO:0000256" key="1">
    <source>
        <dbReference type="SAM" id="Phobius"/>
    </source>
</evidence>
<gene>
    <name evidence="2" type="ORF">AAEO56_08070</name>
</gene>
<keyword evidence="1" id="KW-0812">Transmembrane</keyword>
<keyword evidence="1" id="KW-1133">Transmembrane helix</keyword>
<comment type="caution">
    <text evidence="2">The sequence shown here is derived from an EMBL/GenBank/DDBJ whole genome shotgun (WGS) entry which is preliminary data.</text>
</comment>
<dbReference type="RefSeq" id="WP_341696520.1">
    <property type="nucleotide sequence ID" value="NZ_JBBYHR010000003.1"/>
</dbReference>
<keyword evidence="3" id="KW-1185">Reference proteome</keyword>
<name>A0ABU9HW53_9FLAO</name>
<dbReference type="Proteomes" id="UP001464555">
    <property type="component" value="Unassembled WGS sequence"/>
</dbReference>
<evidence type="ECO:0000313" key="3">
    <source>
        <dbReference type="Proteomes" id="UP001464555"/>
    </source>
</evidence>
<keyword evidence="1" id="KW-0472">Membrane</keyword>
<reference evidence="2 3" key="1">
    <citation type="submission" date="2024-04" db="EMBL/GenBank/DDBJ databases">
        <title>Flavobacterium sp. DGU11 16S ribosomal RNA gene Genome sequencing and assembly.</title>
        <authorList>
            <person name="Park S."/>
        </authorList>
    </citation>
    <scope>NUCLEOTIDE SEQUENCE [LARGE SCALE GENOMIC DNA]</scope>
    <source>
        <strain evidence="2 3">DGU11</strain>
    </source>
</reference>
<dbReference type="EMBL" id="JBBYHR010000003">
    <property type="protein sequence ID" value="MEL1244211.1"/>
    <property type="molecule type" value="Genomic_DNA"/>
</dbReference>